<dbReference type="InterPro" id="IPR049453">
    <property type="entry name" value="Memb_transporter_dom"/>
</dbReference>
<evidence type="ECO:0000256" key="6">
    <source>
        <dbReference type="ARBA" id="ARBA00043993"/>
    </source>
</evidence>
<keyword evidence="3 7" id="KW-0812">Transmembrane</keyword>
<feature type="transmembrane region" description="Helical" evidence="7">
    <location>
        <begin position="153"/>
        <end position="174"/>
    </location>
</feature>
<feature type="transmembrane region" description="Helical" evidence="7">
    <location>
        <begin position="103"/>
        <end position="121"/>
    </location>
</feature>
<feature type="domain" description="Integral membrane bound transporter" evidence="8">
    <location>
        <begin position="355"/>
        <end position="474"/>
    </location>
</feature>
<dbReference type="RefSeq" id="WP_395126593.1">
    <property type="nucleotide sequence ID" value="NZ_JBIMSN010000127.1"/>
</dbReference>
<evidence type="ECO:0000313" key="11">
    <source>
        <dbReference type="Proteomes" id="UP001609176"/>
    </source>
</evidence>
<reference evidence="11 12" key="1">
    <citation type="submission" date="2024-10" db="EMBL/GenBank/DDBJ databases">
        <authorList>
            <person name="Riesco R."/>
        </authorList>
    </citation>
    <scope>NUCLEOTIDE SEQUENCE [LARGE SCALE GENOMIC DNA]</scope>
    <source>
        <strain evidence="10 11">NCIMB 15448</strain>
        <strain evidence="9 12">NCIMB 15450</strain>
    </source>
</reference>
<evidence type="ECO:0000256" key="4">
    <source>
        <dbReference type="ARBA" id="ARBA00022989"/>
    </source>
</evidence>
<evidence type="ECO:0000259" key="8">
    <source>
        <dbReference type="Pfam" id="PF13515"/>
    </source>
</evidence>
<keyword evidence="5 7" id="KW-0472">Membrane</keyword>
<evidence type="ECO:0000256" key="7">
    <source>
        <dbReference type="SAM" id="Phobius"/>
    </source>
</evidence>
<evidence type="ECO:0000313" key="10">
    <source>
        <dbReference type="EMBL" id="MFH5245889.1"/>
    </source>
</evidence>
<comment type="similarity">
    <text evidence="6">Belongs to the YccS/YhfK family.</text>
</comment>
<proteinExistence type="inferred from homology"/>
<evidence type="ECO:0000313" key="9">
    <source>
        <dbReference type="EMBL" id="MFH5232009.1"/>
    </source>
</evidence>
<keyword evidence="4 7" id="KW-1133">Transmembrane helix</keyword>
<evidence type="ECO:0000256" key="3">
    <source>
        <dbReference type="ARBA" id="ARBA00022692"/>
    </source>
</evidence>
<evidence type="ECO:0000256" key="2">
    <source>
        <dbReference type="ARBA" id="ARBA00022475"/>
    </source>
</evidence>
<gene>
    <name evidence="10" type="ORF">ACHIPV_29090</name>
    <name evidence="9" type="ORF">ACHIRB_26065</name>
</gene>
<organism evidence="9 12">
    <name type="scientific">Antrihabitans spumae</name>
    <dbReference type="NCBI Taxonomy" id="3373370"/>
    <lineage>
        <taxon>Bacteria</taxon>
        <taxon>Bacillati</taxon>
        <taxon>Actinomycetota</taxon>
        <taxon>Actinomycetes</taxon>
        <taxon>Mycobacteriales</taxon>
        <taxon>Nocardiaceae</taxon>
        <taxon>Antrihabitans</taxon>
    </lineage>
</organism>
<dbReference type="Pfam" id="PF13515">
    <property type="entry name" value="FUSC_2"/>
    <property type="match status" value="1"/>
</dbReference>
<sequence>MTEGVRRYDIPVPRLWETLRPTSAPWAVSTGIRAIVSSAIIALAGVAFGNSASIGVAYFAATMSTLFAVGGFHRARLTAMLGQAVGAVIGIVVGSVTPNTLPIAVVVAAAVAMVGGMVAAIDPAFSAFSLLLVVGTAYGQFGGSPLSVTDQCLWYLIGSAIVAAIVAAESITVVPRRERQDISALLASNAAVLDALGGPGCTQARRDLADTAAVCRATLYSYRLTLRRGTYAVDAIEAAAQAARRVTLVVISLYAKGAPAPPGASAIVRSAAADVAEGRVIAVRGFDTHPDPGLSPIVAALTAPARHPSLDDTESATPPTVPQFISSTIKTAMHRTSLGSGLRLAMCVAVATAGASALHGEHHAFWLVLTVGVVVRPELQSVFVRVINRIAGSIIGAVVAAAILLTGPDDWVLALCAAISMGLSALAAPKIYGLFVIGITSSTLLSASIGEVNRLAPELRLLDTLLGCTVAVVIGYVLWPGKLFATHTPLENAKRSTVTYLRAAADPKTQPLALGALRRRAYDDSHGLRRNLQSAVLEPNRLSPTVRTELPIALALEDVADDISDLAFTVAKTGIAPAAAEIDEIAGAIMALGPHSATHPGSALLHIGNADGPLVRMRATLVGMSGLVGPA</sequence>
<dbReference type="EMBL" id="JBIMSP010000107">
    <property type="protein sequence ID" value="MFH5245889.1"/>
    <property type="molecule type" value="Genomic_DNA"/>
</dbReference>
<dbReference type="PANTHER" id="PTHR30509">
    <property type="entry name" value="P-HYDROXYBENZOIC ACID EFFLUX PUMP SUBUNIT-RELATED"/>
    <property type="match status" value="1"/>
</dbReference>
<dbReference type="Proteomes" id="UP001609219">
    <property type="component" value="Unassembled WGS sequence"/>
</dbReference>
<accession>A0ABW7KB94</accession>
<dbReference type="EMBL" id="JBIMSN010000127">
    <property type="protein sequence ID" value="MFH5232009.1"/>
    <property type="molecule type" value="Genomic_DNA"/>
</dbReference>
<name>A0ABW7KB94_9NOCA</name>
<feature type="transmembrane region" description="Helical" evidence="7">
    <location>
        <begin position="411"/>
        <end position="440"/>
    </location>
</feature>
<evidence type="ECO:0000256" key="1">
    <source>
        <dbReference type="ARBA" id="ARBA00004651"/>
    </source>
</evidence>
<keyword evidence="12" id="KW-1185">Reference proteome</keyword>
<feature type="transmembrane region" description="Helical" evidence="7">
    <location>
        <begin position="386"/>
        <end position="405"/>
    </location>
</feature>
<dbReference type="Proteomes" id="UP001609176">
    <property type="component" value="Unassembled WGS sequence"/>
</dbReference>
<feature type="transmembrane region" description="Helical" evidence="7">
    <location>
        <begin position="79"/>
        <end position="97"/>
    </location>
</feature>
<comment type="subcellular location">
    <subcellularLocation>
        <location evidence="1">Cell membrane</location>
        <topology evidence="1">Multi-pass membrane protein</topology>
    </subcellularLocation>
</comment>
<dbReference type="PANTHER" id="PTHR30509:SF9">
    <property type="entry name" value="MULTIDRUG RESISTANCE PROTEIN MDTO"/>
    <property type="match status" value="1"/>
</dbReference>
<protein>
    <submittedName>
        <fullName evidence="9">FUSC family protein</fullName>
    </submittedName>
</protein>
<keyword evidence="2" id="KW-1003">Cell membrane</keyword>
<evidence type="ECO:0000313" key="12">
    <source>
        <dbReference type="Proteomes" id="UP001609219"/>
    </source>
</evidence>
<comment type="caution">
    <text evidence="9">The sequence shown here is derived from an EMBL/GenBank/DDBJ whole genome shotgun (WGS) entry which is preliminary data.</text>
</comment>
<evidence type="ECO:0000256" key="5">
    <source>
        <dbReference type="ARBA" id="ARBA00023136"/>
    </source>
</evidence>
<feature type="transmembrane region" description="Helical" evidence="7">
    <location>
        <begin position="461"/>
        <end position="479"/>
    </location>
</feature>